<dbReference type="EMBL" id="MT141543">
    <property type="protein sequence ID" value="QJA65742.1"/>
    <property type="molecule type" value="Genomic_DNA"/>
</dbReference>
<organism evidence="2">
    <name type="scientific">viral metagenome</name>
    <dbReference type="NCBI Taxonomy" id="1070528"/>
    <lineage>
        <taxon>unclassified sequences</taxon>
        <taxon>metagenomes</taxon>
        <taxon>organismal metagenomes</taxon>
    </lineage>
</organism>
<reference evidence="2" key="1">
    <citation type="submission" date="2020-03" db="EMBL/GenBank/DDBJ databases">
        <title>The deep terrestrial virosphere.</title>
        <authorList>
            <person name="Holmfeldt K."/>
            <person name="Nilsson E."/>
            <person name="Simone D."/>
            <person name="Lopez-Fernandez M."/>
            <person name="Wu X."/>
            <person name="de Brujin I."/>
            <person name="Lundin D."/>
            <person name="Andersson A."/>
            <person name="Bertilsson S."/>
            <person name="Dopson M."/>
        </authorList>
    </citation>
    <scope>NUCLEOTIDE SEQUENCE</scope>
    <source>
        <strain evidence="2">MM415A02008</strain>
        <strain evidence="1">MM415B00381</strain>
    </source>
</reference>
<proteinExistence type="predicted"/>
<sequence length="84" mass="9714">MEAILPGSISALDYVRKVAKPISIEKTWAGGFMNYASNSEIRRLFQKRCIRINNEFPTWDDKVQFPVSDLVLFPNNKNKRVRLA</sequence>
<evidence type="ECO:0000313" key="1">
    <source>
        <dbReference type="EMBL" id="QJA65742.1"/>
    </source>
</evidence>
<gene>
    <name evidence="2" type="ORF">MM415A02008_0007</name>
    <name evidence="1" type="ORF">MM415B00381_0055</name>
</gene>
<evidence type="ECO:0000313" key="2">
    <source>
        <dbReference type="EMBL" id="QJA74438.1"/>
    </source>
</evidence>
<dbReference type="EMBL" id="MT142098">
    <property type="protein sequence ID" value="QJA74438.1"/>
    <property type="molecule type" value="Genomic_DNA"/>
</dbReference>
<dbReference type="AlphaFoldDB" id="A0A6M3JYC1"/>
<protein>
    <submittedName>
        <fullName evidence="2">Uncharacterized protein</fullName>
    </submittedName>
</protein>
<accession>A0A6M3JYC1</accession>
<name>A0A6M3JYC1_9ZZZZ</name>